<keyword evidence="2" id="KW-1185">Reference proteome</keyword>
<gene>
    <name evidence="1" type="ORF">BFV95_2586</name>
</gene>
<sequence>MLKYSHFVILNLIICAEHQNVPGTTKRLYADTKHKSIW</sequence>
<dbReference type="AlphaFoldDB" id="A0AB36FTH6"/>
<dbReference type="Proteomes" id="UP000095392">
    <property type="component" value="Unassembled WGS sequence"/>
</dbReference>
<reference evidence="1 2" key="1">
    <citation type="submission" date="2016-09" db="EMBL/GenBank/DDBJ databases">
        <title>Draft Genome Sequence of four Alteromonas macleodii strains isolated from copper coupons and grown long-term at elevated copper levels.</title>
        <authorList>
            <person name="Cusick K."/>
            <person name="Dale J."/>
            <person name="Little B."/>
            <person name="Biffinger J."/>
        </authorList>
    </citation>
    <scope>NUCLEOTIDE SEQUENCE [LARGE SCALE GENOMIC DNA]</scope>
    <source>
        <strain evidence="1 2">KCP01</strain>
    </source>
</reference>
<dbReference type="EMBL" id="MIPY01000014">
    <property type="protein sequence ID" value="OES31452.1"/>
    <property type="molecule type" value="Genomic_DNA"/>
</dbReference>
<evidence type="ECO:0000313" key="2">
    <source>
        <dbReference type="Proteomes" id="UP000095392"/>
    </source>
</evidence>
<organism evidence="1 2">
    <name type="scientific">Alteromonas macleodii</name>
    <name type="common">Pseudoalteromonas macleodii</name>
    <dbReference type="NCBI Taxonomy" id="28108"/>
    <lineage>
        <taxon>Bacteria</taxon>
        <taxon>Pseudomonadati</taxon>
        <taxon>Pseudomonadota</taxon>
        <taxon>Gammaproteobacteria</taxon>
        <taxon>Alteromonadales</taxon>
        <taxon>Alteromonadaceae</taxon>
        <taxon>Alteromonas/Salinimonas group</taxon>
        <taxon>Alteromonas</taxon>
    </lineage>
</organism>
<comment type="caution">
    <text evidence="1">The sequence shown here is derived from an EMBL/GenBank/DDBJ whole genome shotgun (WGS) entry which is preliminary data.</text>
</comment>
<evidence type="ECO:0000313" key="1">
    <source>
        <dbReference type="EMBL" id="OES31452.1"/>
    </source>
</evidence>
<accession>A0AB36FTH6</accession>
<proteinExistence type="predicted"/>
<protein>
    <submittedName>
        <fullName evidence="1">Uncharacterized protein</fullName>
    </submittedName>
</protein>
<name>A0AB36FTH6_ALTMA</name>